<organism evidence="1 2">
    <name type="scientific">Methylocystis iwaonis</name>
    <dbReference type="NCBI Taxonomy" id="2885079"/>
    <lineage>
        <taxon>Bacteria</taxon>
        <taxon>Pseudomonadati</taxon>
        <taxon>Pseudomonadota</taxon>
        <taxon>Alphaproteobacteria</taxon>
        <taxon>Hyphomicrobiales</taxon>
        <taxon>Methylocystaceae</taxon>
        <taxon>Methylocystis</taxon>
    </lineage>
</organism>
<evidence type="ECO:0000313" key="2">
    <source>
        <dbReference type="Proteomes" id="UP001317629"/>
    </source>
</evidence>
<protein>
    <submittedName>
        <fullName evidence="1">Uncharacterized protein</fullName>
    </submittedName>
</protein>
<keyword evidence="1" id="KW-0614">Plasmid</keyword>
<dbReference type="RefSeq" id="WP_281932154.1">
    <property type="nucleotide sequence ID" value="NZ_AP027143.1"/>
</dbReference>
<dbReference type="EMBL" id="AP027143">
    <property type="protein sequence ID" value="BDV36209.1"/>
    <property type="molecule type" value="Genomic_DNA"/>
</dbReference>
<name>A0ABM8EDW0_9HYPH</name>
<accession>A0ABM8EDW0</accession>
<geneLocation type="plasmid" evidence="1 2">
    <name>pSS37A-Re-1</name>
</geneLocation>
<keyword evidence="2" id="KW-1185">Reference proteome</keyword>
<sequence length="221" mass="24559">MIDGRVDYHTPRARWAAFERQLYEGAISDVSRYQGILGTVRKLADELRHIEALEQLEAAWSGDPTLAITLEALPFPKEQLLGAAFAIREREICELDARRIRRSRIDKARGSGHAWVTLEGSGELDRGAAAPFQGIEMHIETGLAIISMLQRNPLDGATVFVTALARFDPESGEVIEIAPGVDDWKEHEAVGPALESRDALRDRIESAYEMKIETALVALDR</sequence>
<dbReference type="Proteomes" id="UP001317629">
    <property type="component" value="Plasmid pSS37A-Re-1"/>
</dbReference>
<reference evidence="1 2" key="1">
    <citation type="journal article" date="2023" name="Int. J. Syst. Evol. Microbiol.">
        <title>Methylocystis iwaonis sp. nov., a type II methane-oxidizing bacterium from surface soil of a rice paddy field in Japan, and emended description of the genus Methylocystis (ex Whittenbury et al. 1970) Bowman et al. 1993.</title>
        <authorList>
            <person name="Kaise H."/>
            <person name="Sawadogo J.B."/>
            <person name="Alam M.S."/>
            <person name="Ueno C."/>
            <person name="Dianou D."/>
            <person name="Shinjo R."/>
            <person name="Asakawa S."/>
        </authorList>
    </citation>
    <scope>NUCLEOTIDE SEQUENCE [LARGE SCALE GENOMIC DNA]</scope>
    <source>
        <strain evidence="1 2">SS37A-Re</strain>
    </source>
</reference>
<proteinExistence type="predicted"/>
<gene>
    <name evidence="1" type="ORF">SS37A_37390</name>
</gene>
<evidence type="ECO:0000313" key="1">
    <source>
        <dbReference type="EMBL" id="BDV36209.1"/>
    </source>
</evidence>